<dbReference type="PANTHER" id="PTHR19305">
    <property type="entry name" value="SYNAPTOSOMAL ASSOCIATED PROTEIN"/>
    <property type="match status" value="1"/>
</dbReference>
<evidence type="ECO:0000256" key="5">
    <source>
        <dbReference type="SAM" id="Coils"/>
    </source>
</evidence>
<evidence type="ECO:0000313" key="8">
    <source>
        <dbReference type="EMBL" id="OQV15586.1"/>
    </source>
</evidence>
<dbReference type="SUPFAM" id="SSF58038">
    <property type="entry name" value="SNARE fusion complex"/>
    <property type="match status" value="2"/>
</dbReference>
<keyword evidence="2" id="KW-0813">Transport</keyword>
<dbReference type="FunFam" id="1.20.5.110:FF:000041">
    <property type="entry name" value="Synaptosomal-associated protein 29"/>
    <property type="match status" value="1"/>
</dbReference>
<name>A0A1W0WK58_HYPEX</name>
<evidence type="ECO:0000256" key="3">
    <source>
        <dbReference type="ARBA" id="ARBA00022927"/>
    </source>
</evidence>
<dbReference type="Gene3D" id="1.20.5.110">
    <property type="match status" value="2"/>
</dbReference>
<sequence length="284" mass="31258">MEKNRKKGRSPFDHPPPEEERPHQLENNFFDDSHDDDFSSYFNKKRSSTKPFGDDDEEATSSPRSSPQEEVQAIQERTLGTTDRSLRLIDESEAIGAVAAQELLAQREQLEAADRNLDNMNATLDQSQKHINSIKSVFGGIKNWWTAKPAAAPSATAASLSQSDSSRNLREIVEKSSSSATASPTTRSSLGPERNSPYRLSGNDDGPSGSKSATPRQNYDTVLEGNLDQMSLGLSRLKGLAEGLGGEIEVQNRLLDSMNAKTERVDIKIGQQQSHMDKLLGKKK</sequence>
<dbReference type="GO" id="GO:0031629">
    <property type="term" value="P:synaptic vesicle fusion to presynaptic active zone membrane"/>
    <property type="evidence" value="ECO:0007669"/>
    <property type="project" value="TreeGrafter"/>
</dbReference>
<dbReference type="GO" id="GO:0031201">
    <property type="term" value="C:SNARE complex"/>
    <property type="evidence" value="ECO:0007669"/>
    <property type="project" value="TreeGrafter"/>
</dbReference>
<feature type="domain" description="T-SNARE coiled-coil homology" evidence="7">
    <location>
        <begin position="226"/>
        <end position="279"/>
    </location>
</feature>
<evidence type="ECO:0000313" key="9">
    <source>
        <dbReference type="Proteomes" id="UP000192578"/>
    </source>
</evidence>
<evidence type="ECO:0000256" key="6">
    <source>
        <dbReference type="SAM" id="MobiDB-lite"/>
    </source>
</evidence>
<feature type="compositionally biased region" description="Polar residues" evidence="6">
    <location>
        <begin position="60"/>
        <end position="69"/>
    </location>
</feature>
<comment type="caution">
    <text evidence="8">The sequence shown here is derived from an EMBL/GenBank/DDBJ whole genome shotgun (WGS) entry which is preliminary data.</text>
</comment>
<dbReference type="InterPro" id="IPR000727">
    <property type="entry name" value="T_SNARE_dom"/>
</dbReference>
<keyword evidence="4 5" id="KW-0175">Coiled coil</keyword>
<protein>
    <submittedName>
        <fullName evidence="8">Synaptosomal-associated protein 29</fullName>
    </submittedName>
</protein>
<evidence type="ECO:0000256" key="4">
    <source>
        <dbReference type="ARBA" id="ARBA00023054"/>
    </source>
</evidence>
<reference evidence="9" key="1">
    <citation type="submission" date="2017-01" db="EMBL/GenBank/DDBJ databases">
        <title>Comparative genomics of anhydrobiosis in the tardigrade Hypsibius dujardini.</title>
        <authorList>
            <person name="Yoshida Y."/>
            <person name="Koutsovoulos G."/>
            <person name="Laetsch D."/>
            <person name="Stevens L."/>
            <person name="Kumar S."/>
            <person name="Horikawa D."/>
            <person name="Ishino K."/>
            <person name="Komine S."/>
            <person name="Tomita M."/>
            <person name="Blaxter M."/>
            <person name="Arakawa K."/>
        </authorList>
    </citation>
    <scope>NUCLEOTIDE SEQUENCE [LARGE SCALE GENOMIC DNA]</scope>
    <source>
        <strain evidence="9">Z151</strain>
    </source>
</reference>
<gene>
    <name evidence="8" type="ORF">BV898_10306</name>
</gene>
<feature type="region of interest" description="Disordered" evidence="6">
    <location>
        <begin position="156"/>
        <end position="217"/>
    </location>
</feature>
<dbReference type="GO" id="GO:0098793">
    <property type="term" value="C:presynapse"/>
    <property type="evidence" value="ECO:0007669"/>
    <property type="project" value="GOC"/>
</dbReference>
<feature type="domain" description="T-SNARE coiled-coil homology" evidence="7">
    <location>
        <begin position="72"/>
        <end position="134"/>
    </location>
</feature>
<feature type="compositionally biased region" description="Low complexity" evidence="6">
    <location>
        <begin position="176"/>
        <end position="189"/>
    </location>
</feature>
<dbReference type="GO" id="GO:0005484">
    <property type="term" value="F:SNAP receptor activity"/>
    <property type="evidence" value="ECO:0007669"/>
    <property type="project" value="TreeGrafter"/>
</dbReference>
<feature type="region of interest" description="Disordered" evidence="6">
    <location>
        <begin position="1"/>
        <end position="85"/>
    </location>
</feature>
<accession>A0A1W0WK58</accession>
<dbReference type="AlphaFoldDB" id="A0A1W0WK58"/>
<dbReference type="EMBL" id="MTYJ01000087">
    <property type="protein sequence ID" value="OQV15586.1"/>
    <property type="molecule type" value="Genomic_DNA"/>
</dbReference>
<dbReference type="PROSITE" id="PS50192">
    <property type="entry name" value="T_SNARE"/>
    <property type="match status" value="2"/>
</dbReference>
<dbReference type="GO" id="GO:0016082">
    <property type="term" value="P:synaptic vesicle priming"/>
    <property type="evidence" value="ECO:0007669"/>
    <property type="project" value="TreeGrafter"/>
</dbReference>
<dbReference type="PANTHER" id="PTHR19305:SF9">
    <property type="entry name" value="SYNAPTOSOMAL-ASSOCIATED PROTEIN 29"/>
    <property type="match status" value="1"/>
</dbReference>
<feature type="compositionally biased region" description="Basic and acidic residues" evidence="6">
    <location>
        <begin position="10"/>
        <end position="24"/>
    </location>
</feature>
<evidence type="ECO:0000256" key="2">
    <source>
        <dbReference type="ARBA" id="ARBA00022448"/>
    </source>
</evidence>
<dbReference type="Pfam" id="PF12352">
    <property type="entry name" value="V-SNARE_C"/>
    <property type="match status" value="1"/>
</dbReference>
<dbReference type="Proteomes" id="UP000192578">
    <property type="component" value="Unassembled WGS sequence"/>
</dbReference>
<dbReference type="CDD" id="cd15856">
    <property type="entry name" value="SNARE_SNAP29C"/>
    <property type="match status" value="1"/>
</dbReference>
<keyword evidence="3" id="KW-0653">Protein transport</keyword>
<evidence type="ECO:0000256" key="1">
    <source>
        <dbReference type="ARBA" id="ARBA00009480"/>
    </source>
</evidence>
<evidence type="ECO:0000259" key="7">
    <source>
        <dbReference type="PROSITE" id="PS50192"/>
    </source>
</evidence>
<comment type="similarity">
    <text evidence="1">Belongs to the SNAP-25 family.</text>
</comment>
<dbReference type="OrthoDB" id="18679at2759"/>
<organism evidence="8 9">
    <name type="scientific">Hypsibius exemplaris</name>
    <name type="common">Freshwater tardigrade</name>
    <dbReference type="NCBI Taxonomy" id="2072580"/>
    <lineage>
        <taxon>Eukaryota</taxon>
        <taxon>Metazoa</taxon>
        <taxon>Ecdysozoa</taxon>
        <taxon>Tardigrada</taxon>
        <taxon>Eutardigrada</taxon>
        <taxon>Parachela</taxon>
        <taxon>Hypsibioidea</taxon>
        <taxon>Hypsibiidae</taxon>
        <taxon>Hypsibius</taxon>
    </lineage>
</organism>
<dbReference type="GO" id="GO:0019905">
    <property type="term" value="F:syntaxin binding"/>
    <property type="evidence" value="ECO:0007669"/>
    <property type="project" value="TreeGrafter"/>
</dbReference>
<feature type="coiled-coil region" evidence="5">
    <location>
        <begin position="100"/>
        <end position="130"/>
    </location>
</feature>
<dbReference type="CDD" id="cd15887">
    <property type="entry name" value="SNARE_SNAP29N"/>
    <property type="match status" value="1"/>
</dbReference>
<dbReference type="GO" id="GO:0015031">
    <property type="term" value="P:protein transport"/>
    <property type="evidence" value="ECO:0007669"/>
    <property type="project" value="UniProtKB-KW"/>
</dbReference>
<dbReference type="GO" id="GO:0005886">
    <property type="term" value="C:plasma membrane"/>
    <property type="evidence" value="ECO:0007669"/>
    <property type="project" value="TreeGrafter"/>
</dbReference>
<proteinExistence type="inferred from homology"/>
<dbReference type="SMART" id="SM00397">
    <property type="entry name" value="t_SNARE"/>
    <property type="match status" value="2"/>
</dbReference>
<keyword evidence="9" id="KW-1185">Reference proteome</keyword>